<organism evidence="6 7">
    <name type="scientific">Candidatus Desulfolinea nitratireducens</name>
    <dbReference type="NCBI Taxonomy" id="2841698"/>
    <lineage>
        <taxon>Bacteria</taxon>
        <taxon>Bacillati</taxon>
        <taxon>Chloroflexota</taxon>
        <taxon>Anaerolineae</taxon>
        <taxon>Anaerolineales</taxon>
        <taxon>Anaerolineales incertae sedis</taxon>
        <taxon>Candidatus Desulfolinea</taxon>
    </lineage>
</organism>
<evidence type="ECO:0000313" key="6">
    <source>
        <dbReference type="EMBL" id="MBC8334421.1"/>
    </source>
</evidence>
<dbReference type="PANTHER" id="PTHR43794:SF11">
    <property type="entry name" value="AMIDOHYDROLASE-RELATED DOMAIN-CONTAINING PROTEIN"/>
    <property type="match status" value="1"/>
</dbReference>
<keyword evidence="3" id="KW-0862">Zinc</keyword>
<dbReference type="InterPro" id="IPR032466">
    <property type="entry name" value="Metal_Hydrolase"/>
</dbReference>
<dbReference type="SUPFAM" id="SSF51338">
    <property type="entry name" value="Composite domain of metallo-dependent hydrolases"/>
    <property type="match status" value="1"/>
</dbReference>
<evidence type="ECO:0000259" key="4">
    <source>
        <dbReference type="Pfam" id="PF01979"/>
    </source>
</evidence>
<feature type="domain" description="Aminodeoxyfutalosine deaminase/Imidazolonepropionase-like composite" evidence="5">
    <location>
        <begin position="28"/>
        <end position="50"/>
    </location>
</feature>
<dbReference type="InterPro" id="IPR054418">
    <property type="entry name" value="MQNX/HUTI_composite_N"/>
</dbReference>
<dbReference type="Gene3D" id="2.30.40.10">
    <property type="entry name" value="Urease, subunit C, domain 1"/>
    <property type="match status" value="1"/>
</dbReference>
<evidence type="ECO:0000256" key="1">
    <source>
        <dbReference type="ARBA" id="ARBA00022723"/>
    </source>
</evidence>
<dbReference type="Gene3D" id="3.20.20.140">
    <property type="entry name" value="Metal-dependent hydrolases"/>
    <property type="match status" value="1"/>
</dbReference>
<name>A0A8J6TDX4_9CHLR</name>
<dbReference type="InterPro" id="IPR050287">
    <property type="entry name" value="MTA/SAH_deaminase"/>
</dbReference>
<dbReference type="InterPro" id="IPR006680">
    <property type="entry name" value="Amidohydro-rel"/>
</dbReference>
<evidence type="ECO:0000256" key="3">
    <source>
        <dbReference type="ARBA" id="ARBA00022833"/>
    </source>
</evidence>
<dbReference type="SUPFAM" id="SSF51556">
    <property type="entry name" value="Metallo-dependent hydrolases"/>
    <property type="match status" value="1"/>
</dbReference>
<dbReference type="Proteomes" id="UP000614469">
    <property type="component" value="Unassembled WGS sequence"/>
</dbReference>
<dbReference type="AlphaFoldDB" id="A0A8J6TDX4"/>
<gene>
    <name evidence="6" type="ORF">H8E29_04075</name>
</gene>
<evidence type="ECO:0000313" key="7">
    <source>
        <dbReference type="Proteomes" id="UP000614469"/>
    </source>
</evidence>
<protein>
    <submittedName>
        <fullName evidence="6">Amidohydrolase family protein</fullName>
    </submittedName>
</protein>
<evidence type="ECO:0000259" key="5">
    <source>
        <dbReference type="Pfam" id="PF22039"/>
    </source>
</evidence>
<reference evidence="6 7" key="1">
    <citation type="submission" date="2020-08" db="EMBL/GenBank/DDBJ databases">
        <title>Bridging the membrane lipid divide: bacteria of the FCB group superphylum have the potential to synthesize archaeal ether lipids.</title>
        <authorList>
            <person name="Villanueva L."/>
            <person name="Von Meijenfeldt F.A.B."/>
            <person name="Westbye A.B."/>
            <person name="Yadav S."/>
            <person name="Hopmans E.C."/>
            <person name="Dutilh B.E."/>
            <person name="Sinninghe Damste J.S."/>
        </authorList>
    </citation>
    <scope>NUCLEOTIDE SEQUENCE [LARGE SCALE GENOMIC DNA]</scope>
    <source>
        <strain evidence="6">NIOZ-UU36</strain>
    </source>
</reference>
<sequence>MPEKIDTLITHAHLFTMQGEGVGYIPDGAVAIQGSRICAIGPTSELKTRFEANEIIDASGCAVLPGLIDAHMHTSWAVVRGVAQDVSNWMQAALAPYARHVTPSAALAGTRLNILEAIKAGTTTMGDFSKPYPGWAEAFEGAGVRARLTPTINALPTGGMAGLKIGELYPLDPEVGQQAIDTAIAFIHDWHGAAKGRITTMLGPQAPDMISRDQLLQVKRLAEKENLMLHMHVAQGDREINQMLKRFDQRTPEYLKELGYLDDQLLAVHLTEATDEEAALIARSGARMALCSGSIGIIDGIVPPAYAFREAGGLVALGSDQAAGNNCNNIFNEMKLTALFNKIKARDPEVMPAWEVLRMATIEGAQAIGLGDQIGSLEAGKEADLILVDLSAPNLTPVLETPIRTIVPNLVYGGSGQEVKTVLVAGEIILRDGKAQKIDEAEICSTAQSEAEKVAQRVAVDPIHKNMALLTAMKKGQM</sequence>
<proteinExistence type="predicted"/>
<dbReference type="InterPro" id="IPR011059">
    <property type="entry name" value="Metal-dep_hydrolase_composite"/>
</dbReference>
<accession>A0A8J6TDX4</accession>
<keyword evidence="2" id="KW-0378">Hydrolase</keyword>
<dbReference type="EMBL" id="JACNJN010000064">
    <property type="protein sequence ID" value="MBC8334421.1"/>
    <property type="molecule type" value="Genomic_DNA"/>
</dbReference>
<dbReference type="Pfam" id="PF01979">
    <property type="entry name" value="Amidohydro_1"/>
    <property type="match status" value="1"/>
</dbReference>
<dbReference type="GO" id="GO:0046872">
    <property type="term" value="F:metal ion binding"/>
    <property type="evidence" value="ECO:0007669"/>
    <property type="project" value="UniProtKB-KW"/>
</dbReference>
<dbReference type="Pfam" id="PF22039">
    <property type="entry name" value="HUTI_composite_bact"/>
    <property type="match status" value="1"/>
</dbReference>
<comment type="caution">
    <text evidence="6">The sequence shown here is derived from an EMBL/GenBank/DDBJ whole genome shotgun (WGS) entry which is preliminary data.</text>
</comment>
<dbReference type="PANTHER" id="PTHR43794">
    <property type="entry name" value="AMINOHYDROLASE SSNA-RELATED"/>
    <property type="match status" value="1"/>
</dbReference>
<feature type="domain" description="Amidohydrolase-related" evidence="4">
    <location>
        <begin position="63"/>
        <end position="428"/>
    </location>
</feature>
<evidence type="ECO:0000256" key="2">
    <source>
        <dbReference type="ARBA" id="ARBA00022801"/>
    </source>
</evidence>
<keyword evidence="1" id="KW-0479">Metal-binding</keyword>
<dbReference type="GO" id="GO:0016810">
    <property type="term" value="F:hydrolase activity, acting on carbon-nitrogen (but not peptide) bonds"/>
    <property type="evidence" value="ECO:0007669"/>
    <property type="project" value="InterPro"/>
</dbReference>